<gene>
    <name evidence="1" type="ORF">Zmor_012627</name>
</gene>
<organism evidence="1 2">
    <name type="scientific">Zophobas morio</name>
    <dbReference type="NCBI Taxonomy" id="2755281"/>
    <lineage>
        <taxon>Eukaryota</taxon>
        <taxon>Metazoa</taxon>
        <taxon>Ecdysozoa</taxon>
        <taxon>Arthropoda</taxon>
        <taxon>Hexapoda</taxon>
        <taxon>Insecta</taxon>
        <taxon>Pterygota</taxon>
        <taxon>Neoptera</taxon>
        <taxon>Endopterygota</taxon>
        <taxon>Coleoptera</taxon>
        <taxon>Polyphaga</taxon>
        <taxon>Cucujiformia</taxon>
        <taxon>Tenebrionidae</taxon>
        <taxon>Zophobas</taxon>
    </lineage>
</organism>
<proteinExistence type="predicted"/>
<reference evidence="1" key="1">
    <citation type="journal article" date="2023" name="G3 (Bethesda)">
        <title>Whole genome assemblies of Zophobas morio and Tenebrio molitor.</title>
        <authorList>
            <person name="Kaur S."/>
            <person name="Stinson S.A."/>
            <person name="diCenzo G.C."/>
        </authorList>
    </citation>
    <scope>NUCLEOTIDE SEQUENCE</scope>
    <source>
        <strain evidence="1">QUZm001</strain>
    </source>
</reference>
<name>A0AA38IDY9_9CUCU</name>
<sequence>MGSPGVDTMAELSKNKADLEKGYRVYIAPSAVTIANSTGPSVRAGYILNATLIKSARTLPIDQVRVCRSFVQLFTSIKHSKREKIGSTASILAQSVRLVDFGRICRFPRELAGK</sequence>
<evidence type="ECO:0000313" key="2">
    <source>
        <dbReference type="Proteomes" id="UP001168821"/>
    </source>
</evidence>
<comment type="caution">
    <text evidence="1">The sequence shown here is derived from an EMBL/GenBank/DDBJ whole genome shotgun (WGS) entry which is preliminary data.</text>
</comment>
<evidence type="ECO:0000313" key="1">
    <source>
        <dbReference type="EMBL" id="KAJ3653373.1"/>
    </source>
</evidence>
<dbReference type="EMBL" id="JALNTZ010000004">
    <property type="protein sequence ID" value="KAJ3653373.1"/>
    <property type="molecule type" value="Genomic_DNA"/>
</dbReference>
<dbReference type="Proteomes" id="UP001168821">
    <property type="component" value="Unassembled WGS sequence"/>
</dbReference>
<protein>
    <submittedName>
        <fullName evidence="1">Uncharacterized protein</fullName>
    </submittedName>
</protein>
<dbReference type="AlphaFoldDB" id="A0AA38IDY9"/>
<keyword evidence="2" id="KW-1185">Reference proteome</keyword>
<accession>A0AA38IDY9</accession>